<accession>A0A0F9JKK4</accession>
<dbReference type="AlphaFoldDB" id="A0A0F9JKK4"/>
<name>A0A0F9JKK4_9ZZZZ</name>
<evidence type="ECO:0000313" key="1">
    <source>
        <dbReference type="EMBL" id="KKM70374.1"/>
    </source>
</evidence>
<sequence>MARIKVWGGLMFSPGDRNPHRCLVAAANQRDAAEVCGCSMYHFARYWPETRNPDEVSRGIEGLGKLVDLGTA</sequence>
<reference evidence="1" key="1">
    <citation type="journal article" date="2015" name="Nature">
        <title>Complex archaea that bridge the gap between prokaryotes and eukaryotes.</title>
        <authorList>
            <person name="Spang A."/>
            <person name="Saw J.H."/>
            <person name="Jorgensen S.L."/>
            <person name="Zaremba-Niedzwiedzka K."/>
            <person name="Martijn J."/>
            <person name="Lind A.E."/>
            <person name="van Eijk R."/>
            <person name="Schleper C."/>
            <person name="Guy L."/>
            <person name="Ettema T.J."/>
        </authorList>
    </citation>
    <scope>NUCLEOTIDE SEQUENCE</scope>
</reference>
<organism evidence="1">
    <name type="scientific">marine sediment metagenome</name>
    <dbReference type="NCBI Taxonomy" id="412755"/>
    <lineage>
        <taxon>unclassified sequences</taxon>
        <taxon>metagenomes</taxon>
        <taxon>ecological metagenomes</taxon>
    </lineage>
</organism>
<dbReference type="EMBL" id="LAZR01009828">
    <property type="protein sequence ID" value="KKM70374.1"/>
    <property type="molecule type" value="Genomic_DNA"/>
</dbReference>
<comment type="caution">
    <text evidence="1">The sequence shown here is derived from an EMBL/GenBank/DDBJ whole genome shotgun (WGS) entry which is preliminary data.</text>
</comment>
<gene>
    <name evidence="1" type="ORF">LCGC14_1441330</name>
</gene>
<protein>
    <submittedName>
        <fullName evidence="1">Uncharacterized protein</fullName>
    </submittedName>
</protein>
<proteinExistence type="predicted"/>